<reference evidence="2" key="2">
    <citation type="journal article" date="2021" name="PeerJ">
        <title>Extensive microbial diversity within the chicken gut microbiome revealed by metagenomics and culture.</title>
        <authorList>
            <person name="Gilroy R."/>
            <person name="Ravi A."/>
            <person name="Getino M."/>
            <person name="Pursley I."/>
            <person name="Horton D.L."/>
            <person name="Alikhan N.F."/>
            <person name="Baker D."/>
            <person name="Gharbi K."/>
            <person name="Hall N."/>
            <person name="Watson M."/>
            <person name="Adriaenssens E.M."/>
            <person name="Foster-Nyarko E."/>
            <person name="Jarju S."/>
            <person name="Secka A."/>
            <person name="Antonio M."/>
            <person name="Oren A."/>
            <person name="Chaudhuri R.R."/>
            <person name="La Ragione R."/>
            <person name="Hildebrand F."/>
            <person name="Pallen M.J."/>
        </authorList>
    </citation>
    <scope>NUCLEOTIDE SEQUENCE</scope>
    <source>
        <strain evidence="2">10532</strain>
    </source>
</reference>
<feature type="transmembrane region" description="Helical" evidence="1">
    <location>
        <begin position="6"/>
        <end position="24"/>
    </location>
</feature>
<keyword evidence="1" id="KW-0472">Membrane</keyword>
<protein>
    <submittedName>
        <fullName evidence="2">Uncharacterized protein</fullName>
    </submittedName>
</protein>
<evidence type="ECO:0000313" key="3">
    <source>
        <dbReference type="Proteomes" id="UP000823638"/>
    </source>
</evidence>
<organism evidence="2 3">
    <name type="scientific">Candidatus Gallitreponema excrementavium</name>
    <dbReference type="NCBI Taxonomy" id="2840840"/>
    <lineage>
        <taxon>Bacteria</taxon>
        <taxon>Pseudomonadati</taxon>
        <taxon>Spirochaetota</taxon>
        <taxon>Spirochaetia</taxon>
        <taxon>Spirochaetales</taxon>
        <taxon>Candidatus Gallitreponema</taxon>
    </lineage>
</organism>
<feature type="transmembrane region" description="Helical" evidence="1">
    <location>
        <begin position="36"/>
        <end position="53"/>
    </location>
</feature>
<proteinExistence type="predicted"/>
<evidence type="ECO:0000313" key="2">
    <source>
        <dbReference type="EMBL" id="MBO8457197.1"/>
    </source>
</evidence>
<keyword evidence="1" id="KW-1133">Transmembrane helix</keyword>
<dbReference type="Proteomes" id="UP000823638">
    <property type="component" value="Unassembled WGS sequence"/>
</dbReference>
<name>A0A9D9HNK0_9SPIR</name>
<feature type="transmembrane region" description="Helical" evidence="1">
    <location>
        <begin position="59"/>
        <end position="78"/>
    </location>
</feature>
<accession>A0A9D9HNK0</accession>
<comment type="caution">
    <text evidence="2">The sequence shown here is derived from an EMBL/GenBank/DDBJ whole genome shotgun (WGS) entry which is preliminary data.</text>
</comment>
<gene>
    <name evidence="2" type="ORF">IAA81_03085</name>
</gene>
<sequence>MTDFFVSQFITLILILVYLVKPFFKSFSRTPGLEFFPAIAFFLQILIVLGQGFGIDESFYFFLSFLVFLLSLPRLIRLNSNLKTDWYSRFSIGANIFFIVISVFLLTVLFFNSPCNPPELSTPETAIEESGYFYETKWGGYSLEKEDTFQMPAGIYTIWYPENPGTKKIPVILYVQQPGSSQSPRRTASSVLAGNGYFVATAEFFDSDKFYSAPLMRSSFLRPLILQWELVLFNNQFSISIEEGIFQGQYKIKGLKRLLSVLQVKEDIPLINTENFFYLLEGNAVPLINEPDFSDFMGAVILPFDEFETEHRILKLNPRDGFPVDFDSYNILSLEEKDSKTTAFGECELYSPLFSTFAGTMRDKKGERAQFIGQKIRVFFDAILQKEQSGNKHQQQGA</sequence>
<dbReference type="AlphaFoldDB" id="A0A9D9HNK0"/>
<keyword evidence="1" id="KW-0812">Transmembrane</keyword>
<reference evidence="2" key="1">
    <citation type="submission" date="2020-10" db="EMBL/GenBank/DDBJ databases">
        <authorList>
            <person name="Gilroy R."/>
        </authorList>
    </citation>
    <scope>NUCLEOTIDE SEQUENCE</scope>
    <source>
        <strain evidence="2">10532</strain>
    </source>
</reference>
<feature type="transmembrane region" description="Helical" evidence="1">
    <location>
        <begin position="90"/>
        <end position="111"/>
    </location>
</feature>
<evidence type="ECO:0000256" key="1">
    <source>
        <dbReference type="SAM" id="Phobius"/>
    </source>
</evidence>
<dbReference type="EMBL" id="JADIMM010000037">
    <property type="protein sequence ID" value="MBO8457197.1"/>
    <property type="molecule type" value="Genomic_DNA"/>
</dbReference>